<organism evidence="2 3">
    <name type="scientific">Owenweeksia hongkongensis (strain DSM 17368 / CIP 108786 / JCM 12287 / NRRL B-23963 / UST20020801)</name>
    <dbReference type="NCBI Taxonomy" id="926562"/>
    <lineage>
        <taxon>Bacteria</taxon>
        <taxon>Pseudomonadati</taxon>
        <taxon>Bacteroidota</taxon>
        <taxon>Flavobacteriia</taxon>
        <taxon>Flavobacteriales</taxon>
        <taxon>Owenweeksiaceae</taxon>
        <taxon>Owenweeksia</taxon>
    </lineage>
</organism>
<accession>G8R4L3</accession>
<evidence type="ECO:0000313" key="3">
    <source>
        <dbReference type="Proteomes" id="UP000005631"/>
    </source>
</evidence>
<keyword evidence="1" id="KW-0472">Membrane</keyword>
<gene>
    <name evidence="2" type="ordered locus">Oweho_1096</name>
</gene>
<keyword evidence="3" id="KW-1185">Reference proteome</keyword>
<evidence type="ECO:0000256" key="1">
    <source>
        <dbReference type="SAM" id="Phobius"/>
    </source>
</evidence>
<evidence type="ECO:0000313" key="2">
    <source>
        <dbReference type="EMBL" id="AEV32102.1"/>
    </source>
</evidence>
<dbReference type="Proteomes" id="UP000005631">
    <property type="component" value="Chromosome"/>
</dbReference>
<dbReference type="HOGENOM" id="CLU_219687_0_0_10"/>
<sequence length="33" mass="3868">MSIFWIIILILFAALGGAMVYLWVQKIKKEQDK</sequence>
<dbReference type="EMBL" id="CP003156">
    <property type="protein sequence ID" value="AEV32102.1"/>
    <property type="molecule type" value="Genomic_DNA"/>
</dbReference>
<keyword evidence="1" id="KW-0812">Transmembrane</keyword>
<name>G8R4L3_OWEHD</name>
<keyword evidence="1" id="KW-1133">Transmembrane helix</keyword>
<feature type="transmembrane region" description="Helical" evidence="1">
    <location>
        <begin position="6"/>
        <end position="24"/>
    </location>
</feature>
<reference evidence="2 3" key="1">
    <citation type="journal article" date="2012" name="Stand. Genomic Sci.">
        <title>Genome sequence of the orange-pigmented seawater bacterium Owenweeksia hongkongensis type strain (UST20020801(T)).</title>
        <authorList>
            <person name="Riedel T."/>
            <person name="Held B."/>
            <person name="Nolan M."/>
            <person name="Lucas S."/>
            <person name="Lapidus A."/>
            <person name="Tice H."/>
            <person name="Del Rio T.G."/>
            <person name="Cheng J.F."/>
            <person name="Han C."/>
            <person name="Tapia R."/>
            <person name="Goodwin L.A."/>
            <person name="Pitluck S."/>
            <person name="Liolios K."/>
            <person name="Mavromatis K."/>
            <person name="Pagani I."/>
            <person name="Ivanova N."/>
            <person name="Mikhailova N."/>
            <person name="Pati A."/>
            <person name="Chen A."/>
            <person name="Palaniappan K."/>
            <person name="Rohde M."/>
            <person name="Tindall B.J."/>
            <person name="Detter J.C."/>
            <person name="Goker M."/>
            <person name="Woyke T."/>
            <person name="Bristow J."/>
            <person name="Eisen J.A."/>
            <person name="Markowitz V."/>
            <person name="Hugenholtz P."/>
            <person name="Klenk H.P."/>
            <person name="Kyrpides N.C."/>
        </authorList>
    </citation>
    <scope>NUCLEOTIDE SEQUENCE</scope>
    <source>
        <strain evidence="3">DSM 17368 / JCM 12287 / NRRL B-23963</strain>
    </source>
</reference>
<dbReference type="AlphaFoldDB" id="G8R4L3"/>
<protein>
    <submittedName>
        <fullName evidence="2">Uncharacterized protein</fullName>
    </submittedName>
</protein>
<proteinExistence type="predicted"/>
<dbReference type="STRING" id="926562.Oweho_1096"/>
<dbReference type="KEGG" id="oho:Oweho_1096"/>